<dbReference type="SUPFAM" id="SSF88946">
    <property type="entry name" value="Sigma2 domain of RNA polymerase sigma factors"/>
    <property type="match status" value="1"/>
</dbReference>
<organism evidence="7">
    <name type="scientific">marine sediment metagenome</name>
    <dbReference type="NCBI Taxonomy" id="412755"/>
    <lineage>
        <taxon>unclassified sequences</taxon>
        <taxon>metagenomes</taxon>
        <taxon>ecological metagenomes</taxon>
    </lineage>
</organism>
<gene>
    <name evidence="7" type="ORF">LCGC14_2351550</name>
</gene>
<evidence type="ECO:0008006" key="8">
    <source>
        <dbReference type="Google" id="ProtNLM"/>
    </source>
</evidence>
<dbReference type="SMART" id="SM00567">
    <property type="entry name" value="EZ_HEAT"/>
    <property type="match status" value="2"/>
</dbReference>
<dbReference type="EMBL" id="LAZR01034243">
    <property type="protein sequence ID" value="KKL45844.1"/>
    <property type="molecule type" value="Genomic_DNA"/>
</dbReference>
<dbReference type="AlphaFoldDB" id="A0A0F9C9N3"/>
<accession>A0A0F9C9N3</accession>
<dbReference type="PANTHER" id="PTHR43133">
    <property type="entry name" value="RNA POLYMERASE ECF-TYPE SIGMA FACTO"/>
    <property type="match status" value="1"/>
</dbReference>
<keyword evidence="2" id="KW-0805">Transcription regulation</keyword>
<dbReference type="Pfam" id="PF13646">
    <property type="entry name" value="HEAT_2"/>
    <property type="match status" value="1"/>
</dbReference>
<dbReference type="NCBIfam" id="TIGR02937">
    <property type="entry name" value="sigma70-ECF"/>
    <property type="match status" value="1"/>
</dbReference>
<evidence type="ECO:0000313" key="7">
    <source>
        <dbReference type="EMBL" id="KKL45844.1"/>
    </source>
</evidence>
<evidence type="ECO:0000256" key="2">
    <source>
        <dbReference type="ARBA" id="ARBA00023015"/>
    </source>
</evidence>
<comment type="similarity">
    <text evidence="1">Belongs to the sigma-70 factor family. ECF subfamily.</text>
</comment>
<dbReference type="InterPro" id="IPR007627">
    <property type="entry name" value="RNA_pol_sigma70_r2"/>
</dbReference>
<evidence type="ECO:0000259" key="6">
    <source>
        <dbReference type="Pfam" id="PF08281"/>
    </source>
</evidence>
<sequence length="350" mass="39267">MRPPQQSDAQLVGEAVAGQSEALARLIRRHQDRAYGTAVGMLSDFDLARDVVQEAFLRACRDIHKLRDPARFAGWLHGIVRNTAREAMRELRRVRAMAEELKHTVEPFAPTPPADVGVEESERRRLVREALERLGQKNREVVSLHYVDGLSYADIAEYLDVTKATVQGRLQRGRRELRKELLTMVEETFKDERLPEDFAEQVRRLLDAADAAGKQRQQAVRRLADMGAPAVDPLCEALGDPRVAVRRAAARALCIIGDPRALRPILKVLYSGDYFLDSALLRSGQVLRIPGVRDELLGLLDTGTDQERYWAIAALTHATGDDEVIERLGRIYRDTEVPWGPRGQALAALC</sequence>
<dbReference type="InterPro" id="IPR014284">
    <property type="entry name" value="RNA_pol_sigma-70_dom"/>
</dbReference>
<dbReference type="SUPFAM" id="SSF48371">
    <property type="entry name" value="ARM repeat"/>
    <property type="match status" value="1"/>
</dbReference>
<dbReference type="GO" id="GO:0016987">
    <property type="term" value="F:sigma factor activity"/>
    <property type="evidence" value="ECO:0007669"/>
    <property type="project" value="UniProtKB-KW"/>
</dbReference>
<dbReference type="GO" id="GO:0003677">
    <property type="term" value="F:DNA binding"/>
    <property type="evidence" value="ECO:0007669"/>
    <property type="project" value="InterPro"/>
</dbReference>
<comment type="caution">
    <text evidence="7">The sequence shown here is derived from an EMBL/GenBank/DDBJ whole genome shotgun (WGS) entry which is preliminary data.</text>
</comment>
<dbReference type="InterPro" id="IPR039425">
    <property type="entry name" value="RNA_pol_sigma-70-like"/>
</dbReference>
<dbReference type="CDD" id="cd06171">
    <property type="entry name" value="Sigma70_r4"/>
    <property type="match status" value="1"/>
</dbReference>
<dbReference type="InterPro" id="IPR013324">
    <property type="entry name" value="RNA_pol_sigma_r3/r4-like"/>
</dbReference>
<dbReference type="Pfam" id="PF04542">
    <property type="entry name" value="Sigma70_r2"/>
    <property type="match status" value="1"/>
</dbReference>
<dbReference type="InterPro" id="IPR011989">
    <property type="entry name" value="ARM-like"/>
</dbReference>
<dbReference type="InterPro" id="IPR004155">
    <property type="entry name" value="PBS_lyase_HEAT"/>
</dbReference>
<dbReference type="SUPFAM" id="SSF88659">
    <property type="entry name" value="Sigma3 and sigma4 domains of RNA polymerase sigma factors"/>
    <property type="match status" value="1"/>
</dbReference>
<name>A0A0F9C9N3_9ZZZZ</name>
<feature type="non-terminal residue" evidence="7">
    <location>
        <position position="350"/>
    </location>
</feature>
<evidence type="ECO:0000259" key="5">
    <source>
        <dbReference type="Pfam" id="PF04542"/>
    </source>
</evidence>
<dbReference type="Gene3D" id="1.25.10.10">
    <property type="entry name" value="Leucine-rich Repeat Variant"/>
    <property type="match status" value="1"/>
</dbReference>
<keyword evidence="3" id="KW-0731">Sigma factor</keyword>
<dbReference type="InterPro" id="IPR016024">
    <property type="entry name" value="ARM-type_fold"/>
</dbReference>
<dbReference type="Pfam" id="PF08281">
    <property type="entry name" value="Sigma70_r4_2"/>
    <property type="match status" value="1"/>
</dbReference>
<dbReference type="Gene3D" id="1.10.10.10">
    <property type="entry name" value="Winged helix-like DNA-binding domain superfamily/Winged helix DNA-binding domain"/>
    <property type="match status" value="1"/>
</dbReference>
<dbReference type="GO" id="GO:0006352">
    <property type="term" value="P:DNA-templated transcription initiation"/>
    <property type="evidence" value="ECO:0007669"/>
    <property type="project" value="InterPro"/>
</dbReference>
<evidence type="ECO:0000256" key="3">
    <source>
        <dbReference type="ARBA" id="ARBA00023082"/>
    </source>
</evidence>
<reference evidence="7" key="1">
    <citation type="journal article" date="2015" name="Nature">
        <title>Complex archaea that bridge the gap between prokaryotes and eukaryotes.</title>
        <authorList>
            <person name="Spang A."/>
            <person name="Saw J.H."/>
            <person name="Jorgensen S.L."/>
            <person name="Zaremba-Niedzwiedzka K."/>
            <person name="Martijn J."/>
            <person name="Lind A.E."/>
            <person name="van Eijk R."/>
            <person name="Schleper C."/>
            <person name="Guy L."/>
            <person name="Ettema T.J."/>
        </authorList>
    </citation>
    <scope>NUCLEOTIDE SEQUENCE</scope>
</reference>
<protein>
    <recommendedName>
        <fullName evidence="8">HTH luxR-type domain-containing protein</fullName>
    </recommendedName>
</protein>
<feature type="domain" description="RNA polymerase sigma factor 70 region 4 type 2" evidence="6">
    <location>
        <begin position="125"/>
        <end position="177"/>
    </location>
</feature>
<proteinExistence type="inferred from homology"/>
<dbReference type="InterPro" id="IPR013249">
    <property type="entry name" value="RNA_pol_sigma70_r4_t2"/>
</dbReference>
<evidence type="ECO:0000256" key="4">
    <source>
        <dbReference type="ARBA" id="ARBA00023163"/>
    </source>
</evidence>
<dbReference type="InterPro" id="IPR013325">
    <property type="entry name" value="RNA_pol_sigma_r2"/>
</dbReference>
<feature type="domain" description="RNA polymerase sigma-70 region 2" evidence="5">
    <location>
        <begin position="26"/>
        <end position="93"/>
    </location>
</feature>
<dbReference type="InterPro" id="IPR036388">
    <property type="entry name" value="WH-like_DNA-bd_sf"/>
</dbReference>
<keyword evidence="4" id="KW-0804">Transcription</keyword>
<dbReference type="Gene3D" id="1.10.1740.10">
    <property type="match status" value="1"/>
</dbReference>
<evidence type="ECO:0000256" key="1">
    <source>
        <dbReference type="ARBA" id="ARBA00010641"/>
    </source>
</evidence>
<dbReference type="PANTHER" id="PTHR43133:SF51">
    <property type="entry name" value="RNA POLYMERASE SIGMA FACTOR"/>
    <property type="match status" value="1"/>
</dbReference>